<evidence type="ECO:0000313" key="2">
    <source>
        <dbReference type="Proteomes" id="UP000028680"/>
    </source>
</evidence>
<reference evidence="1 2" key="1">
    <citation type="journal article" date="2014" name="ISME J.">
        <title>Adaptation of an abundant Roseobacter RCA organism to pelagic systems revealed by genomic and transcriptomic analyses.</title>
        <authorList>
            <person name="Voget S."/>
            <person name="Wemheuer B."/>
            <person name="Brinkhoff T."/>
            <person name="Vollmers J."/>
            <person name="Dietrich S."/>
            <person name="Giebel H.A."/>
            <person name="Beardsley C."/>
            <person name="Sardemann C."/>
            <person name="Bakenhus I."/>
            <person name="Billerbeck S."/>
            <person name="Daniel R."/>
            <person name="Simon M."/>
        </authorList>
    </citation>
    <scope>NUCLEOTIDE SEQUENCE [LARGE SCALE GENOMIC DNA]</scope>
    <source>
        <strain evidence="1 2">RCA23</strain>
    </source>
</reference>
<proteinExistence type="predicted"/>
<keyword evidence="2" id="KW-1185">Reference proteome</keyword>
<accession>A0AAN0VJC6</accession>
<evidence type="ECO:0000313" key="1">
    <source>
        <dbReference type="EMBL" id="AII88120.1"/>
    </source>
</evidence>
<name>A0AAN0VJC6_9RHOB</name>
<organism evidence="1 2">
    <name type="scientific">Planktomarina temperata RCA23</name>
    <dbReference type="NCBI Taxonomy" id="666509"/>
    <lineage>
        <taxon>Bacteria</taxon>
        <taxon>Pseudomonadati</taxon>
        <taxon>Pseudomonadota</taxon>
        <taxon>Alphaproteobacteria</taxon>
        <taxon>Rhodobacterales</taxon>
        <taxon>Paracoccaceae</taxon>
        <taxon>Planktomarina</taxon>
    </lineage>
</organism>
<dbReference type="KEGG" id="ptp:RCA23_c26020"/>
<protein>
    <submittedName>
        <fullName evidence="1">Uncharacterized protein</fullName>
    </submittedName>
</protein>
<gene>
    <name evidence="1" type="ORF">RCA23_c26020</name>
</gene>
<dbReference type="AlphaFoldDB" id="A0AAN0VJC6"/>
<sequence>MKKVMIFVVLATALTGCLQSQPEPASVPEPAAEPEKVDLQKLVDQFDISAMFDWLNGYRAANKDSEAGE</sequence>
<dbReference type="EMBL" id="CP003984">
    <property type="protein sequence ID" value="AII88120.1"/>
    <property type="molecule type" value="Genomic_DNA"/>
</dbReference>
<dbReference type="Proteomes" id="UP000028680">
    <property type="component" value="Chromosome"/>
</dbReference>
<dbReference type="PROSITE" id="PS51257">
    <property type="entry name" value="PROKAR_LIPOPROTEIN"/>
    <property type="match status" value="1"/>
</dbReference>